<protein>
    <submittedName>
        <fullName evidence="1">Uncharacterized protein</fullName>
    </submittedName>
</protein>
<comment type="caution">
    <text evidence="1">The sequence shown here is derived from an EMBL/GenBank/DDBJ whole genome shotgun (WGS) entry which is preliminary data.</text>
</comment>
<proteinExistence type="predicted"/>
<keyword evidence="2" id="KW-1185">Reference proteome</keyword>
<evidence type="ECO:0000313" key="2">
    <source>
        <dbReference type="Proteomes" id="UP001642360"/>
    </source>
</evidence>
<sequence>MCLVCSRKWVVVVVEEFLLRSGSGRVFVFWTSQGNVFVPAKSHVQLPITLLQLRVDDILIRGLKWSKLLNPDKKAQWWLCGDMASSTENIEEVASTIDR</sequence>
<reference evidence="1 2" key="1">
    <citation type="submission" date="2024-02" db="EMBL/GenBank/DDBJ databases">
        <authorList>
            <person name="Vignale AGUSTIN F."/>
            <person name="Sosa J E."/>
            <person name="Modenutti C."/>
        </authorList>
    </citation>
    <scope>NUCLEOTIDE SEQUENCE [LARGE SCALE GENOMIC DNA]</scope>
</reference>
<dbReference type="Proteomes" id="UP001642360">
    <property type="component" value="Unassembled WGS sequence"/>
</dbReference>
<accession>A0ABC8T9J4</accession>
<name>A0ABC8T9J4_9AQUA</name>
<dbReference type="AlphaFoldDB" id="A0ABC8T9J4"/>
<evidence type="ECO:0000313" key="1">
    <source>
        <dbReference type="EMBL" id="CAK9164771.1"/>
    </source>
</evidence>
<dbReference type="EMBL" id="CAUOFW020004280">
    <property type="protein sequence ID" value="CAK9164771.1"/>
    <property type="molecule type" value="Genomic_DNA"/>
</dbReference>
<organism evidence="1 2">
    <name type="scientific">Ilex paraguariensis</name>
    <name type="common">yerba mate</name>
    <dbReference type="NCBI Taxonomy" id="185542"/>
    <lineage>
        <taxon>Eukaryota</taxon>
        <taxon>Viridiplantae</taxon>
        <taxon>Streptophyta</taxon>
        <taxon>Embryophyta</taxon>
        <taxon>Tracheophyta</taxon>
        <taxon>Spermatophyta</taxon>
        <taxon>Magnoliopsida</taxon>
        <taxon>eudicotyledons</taxon>
        <taxon>Gunneridae</taxon>
        <taxon>Pentapetalae</taxon>
        <taxon>asterids</taxon>
        <taxon>campanulids</taxon>
        <taxon>Aquifoliales</taxon>
        <taxon>Aquifoliaceae</taxon>
        <taxon>Ilex</taxon>
    </lineage>
</organism>
<gene>
    <name evidence="1" type="ORF">ILEXP_LOCUS33920</name>
</gene>